<protein>
    <submittedName>
        <fullName evidence="2">Rod shape-determining protein MreD</fullName>
    </submittedName>
</protein>
<name>A0A8J7IK07_9RHOB</name>
<comment type="caution">
    <text evidence="2">The sequence shown here is derived from an EMBL/GenBank/DDBJ whole genome shotgun (WGS) entry which is preliminary data.</text>
</comment>
<gene>
    <name evidence="2" type="ORF">JF290_06685</name>
</gene>
<evidence type="ECO:0000313" key="3">
    <source>
        <dbReference type="Proteomes" id="UP000619079"/>
    </source>
</evidence>
<evidence type="ECO:0000313" key="2">
    <source>
        <dbReference type="EMBL" id="MBJ6371208.1"/>
    </source>
</evidence>
<feature type="transmembrane region" description="Helical" evidence="1">
    <location>
        <begin position="12"/>
        <end position="31"/>
    </location>
</feature>
<organism evidence="2 3">
    <name type="scientific">Sedimentitalea arenosa</name>
    <dbReference type="NCBI Taxonomy" id="2798803"/>
    <lineage>
        <taxon>Bacteria</taxon>
        <taxon>Pseudomonadati</taxon>
        <taxon>Pseudomonadota</taxon>
        <taxon>Alphaproteobacteria</taxon>
        <taxon>Rhodobacterales</taxon>
        <taxon>Paracoccaceae</taxon>
        <taxon>Sedimentitalea</taxon>
    </lineage>
</organism>
<keyword evidence="3" id="KW-1185">Reference proteome</keyword>
<sequence>MDRLTSPHVWLMRVWFIGLALLILFFHLLPLDTQPRRWAPPDLLLAFTFAWAIRRPDFVPAASIAAVMLTADLLLQRPPGLMALLVLLGSEYLKSRATTPGETSFAGEWASVCLVLVAITVLNRLALSLLLVDQAPFVLNLIQMALTMLVYPLVVLITQGVMGVRRLSPSDAETLGAR</sequence>
<evidence type="ECO:0000256" key="1">
    <source>
        <dbReference type="SAM" id="Phobius"/>
    </source>
</evidence>
<dbReference type="AlphaFoldDB" id="A0A8J7IK07"/>
<reference evidence="2" key="1">
    <citation type="submission" date="2020-12" db="EMBL/GenBank/DDBJ databases">
        <title>Sedimentitalea sp. nov., isolated from sand in Incheon.</title>
        <authorList>
            <person name="Kim W."/>
        </authorList>
    </citation>
    <scope>NUCLEOTIDE SEQUENCE</scope>
    <source>
        <strain evidence="2">CAU 1593</strain>
    </source>
</reference>
<dbReference type="EMBL" id="JAELVR010000004">
    <property type="protein sequence ID" value="MBJ6371208.1"/>
    <property type="molecule type" value="Genomic_DNA"/>
</dbReference>
<dbReference type="Proteomes" id="UP000619079">
    <property type="component" value="Unassembled WGS sequence"/>
</dbReference>
<accession>A0A8J7IK07</accession>
<keyword evidence="1" id="KW-1133">Transmembrane helix</keyword>
<feature type="transmembrane region" description="Helical" evidence="1">
    <location>
        <begin position="137"/>
        <end position="157"/>
    </location>
</feature>
<keyword evidence="1" id="KW-0812">Transmembrane</keyword>
<dbReference type="RefSeq" id="WP_199024070.1">
    <property type="nucleotide sequence ID" value="NZ_JAELVR010000004.1"/>
</dbReference>
<proteinExistence type="predicted"/>
<keyword evidence="1" id="KW-0472">Membrane</keyword>
<feature type="transmembrane region" description="Helical" evidence="1">
    <location>
        <begin position="109"/>
        <end position="131"/>
    </location>
</feature>